<keyword evidence="1" id="KW-0805">Transcription regulation</keyword>
<evidence type="ECO:0000256" key="3">
    <source>
        <dbReference type="ARBA" id="ARBA00023163"/>
    </source>
</evidence>
<organism evidence="7 8">
    <name type="scientific">Tersicoccus phoenicis</name>
    <dbReference type="NCBI Taxonomy" id="554083"/>
    <lineage>
        <taxon>Bacteria</taxon>
        <taxon>Bacillati</taxon>
        <taxon>Actinomycetota</taxon>
        <taxon>Actinomycetes</taxon>
        <taxon>Micrococcales</taxon>
        <taxon>Micrococcaceae</taxon>
        <taxon>Tersicoccus</taxon>
    </lineage>
</organism>
<dbReference type="Pfam" id="PF00440">
    <property type="entry name" value="TetR_N"/>
    <property type="match status" value="1"/>
</dbReference>
<dbReference type="FunFam" id="1.10.10.60:FF:000141">
    <property type="entry name" value="TetR family transcriptional regulator"/>
    <property type="match status" value="1"/>
</dbReference>
<dbReference type="GO" id="GO:0045892">
    <property type="term" value="P:negative regulation of DNA-templated transcription"/>
    <property type="evidence" value="ECO:0007669"/>
    <property type="project" value="UniProtKB-ARBA"/>
</dbReference>
<keyword evidence="3" id="KW-0804">Transcription</keyword>
<dbReference type="InterPro" id="IPR049397">
    <property type="entry name" value="EthR_C"/>
</dbReference>
<dbReference type="Proteomes" id="UP000187085">
    <property type="component" value="Unassembled WGS sequence"/>
</dbReference>
<dbReference type="PANTHER" id="PTHR30055:SF184">
    <property type="entry name" value="HTH-TYPE TRANSCRIPTIONAL REGULATOR ETHR"/>
    <property type="match status" value="1"/>
</dbReference>
<evidence type="ECO:0000256" key="4">
    <source>
        <dbReference type="PROSITE-ProRule" id="PRU00335"/>
    </source>
</evidence>
<dbReference type="SUPFAM" id="SSF48498">
    <property type="entry name" value="Tetracyclin repressor-like, C-terminal domain"/>
    <property type="match status" value="1"/>
</dbReference>
<evidence type="ECO:0000259" key="6">
    <source>
        <dbReference type="PROSITE" id="PS50977"/>
    </source>
</evidence>
<feature type="region of interest" description="Disordered" evidence="5">
    <location>
        <begin position="1"/>
        <end position="23"/>
    </location>
</feature>
<dbReference type="InterPro" id="IPR001647">
    <property type="entry name" value="HTH_TetR"/>
</dbReference>
<name>A0A1R1LB48_9MICC</name>
<feature type="DNA-binding region" description="H-T-H motif" evidence="4">
    <location>
        <begin position="45"/>
        <end position="64"/>
    </location>
</feature>
<proteinExistence type="predicted"/>
<gene>
    <name evidence="7" type="ORF">BKD30_07660</name>
</gene>
<accession>A0A1R1LB48</accession>
<dbReference type="Gene3D" id="1.10.357.10">
    <property type="entry name" value="Tetracycline Repressor, domain 2"/>
    <property type="match status" value="1"/>
</dbReference>
<dbReference type="SUPFAM" id="SSF46689">
    <property type="entry name" value="Homeodomain-like"/>
    <property type="match status" value="1"/>
</dbReference>
<dbReference type="RefSeq" id="WP_076703733.1">
    <property type="nucleotide sequence ID" value="NZ_MRDE01000049.1"/>
</dbReference>
<dbReference type="Gene3D" id="1.10.10.60">
    <property type="entry name" value="Homeodomain-like"/>
    <property type="match status" value="1"/>
</dbReference>
<dbReference type="GO" id="GO:0003700">
    <property type="term" value="F:DNA-binding transcription factor activity"/>
    <property type="evidence" value="ECO:0007669"/>
    <property type="project" value="TreeGrafter"/>
</dbReference>
<dbReference type="PROSITE" id="PS50977">
    <property type="entry name" value="HTH_TETR_2"/>
    <property type="match status" value="1"/>
</dbReference>
<evidence type="ECO:0000256" key="1">
    <source>
        <dbReference type="ARBA" id="ARBA00023015"/>
    </source>
</evidence>
<dbReference type="Pfam" id="PF21313">
    <property type="entry name" value="EthR_C"/>
    <property type="match status" value="1"/>
</dbReference>
<evidence type="ECO:0000313" key="7">
    <source>
        <dbReference type="EMBL" id="OMH24736.1"/>
    </source>
</evidence>
<dbReference type="AlphaFoldDB" id="A0A1R1LB48"/>
<dbReference type="STRING" id="554083.BKD30_07660"/>
<feature type="domain" description="HTH tetR-type" evidence="6">
    <location>
        <begin position="22"/>
        <end position="82"/>
    </location>
</feature>
<comment type="caution">
    <text evidence="7">The sequence shown here is derived from an EMBL/GenBank/DDBJ whole genome shotgun (WGS) entry which is preliminary data.</text>
</comment>
<dbReference type="PRINTS" id="PR00455">
    <property type="entry name" value="HTHTETR"/>
</dbReference>
<dbReference type="GO" id="GO:0000976">
    <property type="term" value="F:transcription cis-regulatory region binding"/>
    <property type="evidence" value="ECO:0007669"/>
    <property type="project" value="TreeGrafter"/>
</dbReference>
<dbReference type="OrthoDB" id="7505659at2"/>
<dbReference type="InterPro" id="IPR050109">
    <property type="entry name" value="HTH-type_TetR-like_transc_reg"/>
</dbReference>
<evidence type="ECO:0000256" key="5">
    <source>
        <dbReference type="SAM" id="MobiDB-lite"/>
    </source>
</evidence>
<protein>
    <recommendedName>
        <fullName evidence="6">HTH tetR-type domain-containing protein</fullName>
    </recommendedName>
</protein>
<keyword evidence="8" id="KW-1185">Reference proteome</keyword>
<dbReference type="InterPro" id="IPR036271">
    <property type="entry name" value="Tet_transcr_reg_TetR-rel_C_sf"/>
</dbReference>
<keyword evidence="2 4" id="KW-0238">DNA-binding</keyword>
<reference evidence="7 8" key="1">
    <citation type="submission" date="2016-12" db="EMBL/GenBank/DDBJ databases">
        <title>Draft genome of Tersicoccus phoenicis 1P05MA.</title>
        <authorList>
            <person name="Nakajima Y."/>
            <person name="Yoshizawa S."/>
            <person name="Nakamura K."/>
            <person name="Ogura Y."/>
            <person name="Hayashi T."/>
            <person name="Kogure K."/>
        </authorList>
    </citation>
    <scope>NUCLEOTIDE SEQUENCE [LARGE SCALE GENOMIC DNA]</scope>
    <source>
        <strain evidence="7 8">1p05MA</strain>
    </source>
</reference>
<dbReference type="InterPro" id="IPR009057">
    <property type="entry name" value="Homeodomain-like_sf"/>
</dbReference>
<evidence type="ECO:0000313" key="8">
    <source>
        <dbReference type="Proteomes" id="UP000187085"/>
    </source>
</evidence>
<dbReference type="PANTHER" id="PTHR30055">
    <property type="entry name" value="HTH-TYPE TRANSCRIPTIONAL REGULATOR RUTR"/>
    <property type="match status" value="1"/>
</dbReference>
<evidence type="ECO:0000256" key="2">
    <source>
        <dbReference type="ARBA" id="ARBA00023125"/>
    </source>
</evidence>
<sequence>MTAASPTDLPVGRRRRSRPHGDARESAILATAERLLADRPLRDISIGELAAGAGISRPSFYFYFGSKEDVLIALVENVVDEAEATVGRLFAGSPADQAQRWRGVIQGYHDVFGAHRRLTTTLIEARHTSPRLSAVWAGVQEYWVDNTARAIEAERGHGSAPAGIPARDLATALLLLNERVIQADLAGEPATVARDAVVPTLLHLWHTAIYGVPPA</sequence>
<dbReference type="EMBL" id="MRDE01000049">
    <property type="protein sequence ID" value="OMH24736.1"/>
    <property type="molecule type" value="Genomic_DNA"/>
</dbReference>